<reference evidence="4 5" key="1">
    <citation type="submission" date="2024-05" db="EMBL/GenBank/DDBJ databases">
        <authorList>
            <person name="Liu Q."/>
            <person name="Xin Y.-H."/>
        </authorList>
    </citation>
    <scope>NUCLEOTIDE SEQUENCE [LARGE SCALE GENOMIC DNA]</scope>
    <source>
        <strain evidence="4 5">CGMCC 1.10181</strain>
    </source>
</reference>
<dbReference type="InterPro" id="IPR029058">
    <property type="entry name" value="AB_hydrolase_fold"/>
</dbReference>
<dbReference type="PROSITE" id="PS51318">
    <property type="entry name" value="TAT"/>
    <property type="match status" value="1"/>
</dbReference>
<comment type="caution">
    <text evidence="4">The sequence shown here is derived from an EMBL/GenBank/DDBJ whole genome shotgun (WGS) entry which is preliminary data.</text>
</comment>
<keyword evidence="2" id="KW-0732">Signal</keyword>
<protein>
    <submittedName>
        <fullName evidence="4">Alpha/beta hydrolase</fullName>
    </submittedName>
</protein>
<sequence>MILTRRELHKFAAAAGASLLLAPAARALAAVGTGDPLTLVDPELRAAAKAMLAQHFPPMTRQALPEMRASWVAPPSLPSPAPAVVTRQIPGRRGDPDVSVQLIGANSGQTGRPAILHIHGGGMISGRAQNMTAFCQTVSAELNCVVLNVDYRLSPETPYPGPVEDNYAALTWLYRNAAQLGVDRARIAVMGESAGGGLAALLAIVARDRGEVPICYQLLIYPMLDDRTGSTRPVPAQIGRIGWSAEANAFGWSAFLGVPAGSDGVPRGAVPARIANVDGLPPAFIGVGAIDLFADEDMAYARRLIAAGVPTQLHVTPGAYHAFDFVVPDARVSREFTAAWKSALKAAFAAGA</sequence>
<dbReference type="Pfam" id="PF07859">
    <property type="entry name" value="Abhydrolase_3"/>
    <property type="match status" value="1"/>
</dbReference>
<feature type="domain" description="Alpha/beta hydrolase fold-3" evidence="3">
    <location>
        <begin position="115"/>
        <end position="323"/>
    </location>
</feature>
<evidence type="ECO:0000256" key="2">
    <source>
        <dbReference type="SAM" id="SignalP"/>
    </source>
</evidence>
<dbReference type="InterPro" id="IPR013094">
    <property type="entry name" value="AB_hydrolase_3"/>
</dbReference>
<dbReference type="InterPro" id="IPR006311">
    <property type="entry name" value="TAT_signal"/>
</dbReference>
<dbReference type="PANTHER" id="PTHR48081">
    <property type="entry name" value="AB HYDROLASE SUPERFAMILY PROTEIN C4A8.06C"/>
    <property type="match status" value="1"/>
</dbReference>
<dbReference type="Gene3D" id="3.40.50.1820">
    <property type="entry name" value="alpha/beta hydrolase"/>
    <property type="match status" value="1"/>
</dbReference>
<evidence type="ECO:0000313" key="5">
    <source>
        <dbReference type="Proteomes" id="UP001419910"/>
    </source>
</evidence>
<evidence type="ECO:0000256" key="1">
    <source>
        <dbReference type="ARBA" id="ARBA00022801"/>
    </source>
</evidence>
<dbReference type="SUPFAM" id="SSF53474">
    <property type="entry name" value="alpha/beta-Hydrolases"/>
    <property type="match status" value="1"/>
</dbReference>
<proteinExistence type="predicted"/>
<name>A0ABU9Y897_9SPHN</name>
<gene>
    <name evidence="4" type="ORF">ABC974_20585</name>
</gene>
<dbReference type="InterPro" id="IPR050300">
    <property type="entry name" value="GDXG_lipolytic_enzyme"/>
</dbReference>
<accession>A0ABU9Y897</accession>
<evidence type="ECO:0000259" key="3">
    <source>
        <dbReference type="Pfam" id="PF07859"/>
    </source>
</evidence>
<evidence type="ECO:0000313" key="4">
    <source>
        <dbReference type="EMBL" id="MEN2792038.1"/>
    </source>
</evidence>
<dbReference type="GO" id="GO:0016787">
    <property type="term" value="F:hydrolase activity"/>
    <property type="evidence" value="ECO:0007669"/>
    <property type="project" value="UniProtKB-KW"/>
</dbReference>
<feature type="signal peptide" evidence="2">
    <location>
        <begin position="1"/>
        <end position="29"/>
    </location>
</feature>
<keyword evidence="1 4" id="KW-0378">Hydrolase</keyword>
<dbReference type="Proteomes" id="UP001419910">
    <property type="component" value="Unassembled WGS sequence"/>
</dbReference>
<organism evidence="4 5">
    <name type="scientific">Sphingomonas oligophenolica</name>
    <dbReference type="NCBI Taxonomy" id="301154"/>
    <lineage>
        <taxon>Bacteria</taxon>
        <taxon>Pseudomonadati</taxon>
        <taxon>Pseudomonadota</taxon>
        <taxon>Alphaproteobacteria</taxon>
        <taxon>Sphingomonadales</taxon>
        <taxon>Sphingomonadaceae</taxon>
        <taxon>Sphingomonas</taxon>
    </lineage>
</organism>
<dbReference type="RefSeq" id="WP_343890103.1">
    <property type="nucleotide sequence ID" value="NZ_BAAAEH010000029.1"/>
</dbReference>
<dbReference type="PANTHER" id="PTHR48081:SF8">
    <property type="entry name" value="ALPHA_BETA HYDROLASE FOLD-3 DOMAIN-CONTAINING PROTEIN-RELATED"/>
    <property type="match status" value="1"/>
</dbReference>
<feature type="chain" id="PRO_5047142828" evidence="2">
    <location>
        <begin position="30"/>
        <end position="352"/>
    </location>
</feature>
<dbReference type="EMBL" id="JBDIME010000023">
    <property type="protein sequence ID" value="MEN2792038.1"/>
    <property type="molecule type" value="Genomic_DNA"/>
</dbReference>
<keyword evidence="5" id="KW-1185">Reference proteome</keyword>